<proteinExistence type="predicted"/>
<dbReference type="Pfam" id="PF06114">
    <property type="entry name" value="Peptidase_M78"/>
    <property type="match status" value="1"/>
</dbReference>
<feature type="domain" description="IrrE N-terminal-like" evidence="1">
    <location>
        <begin position="166"/>
        <end position="264"/>
    </location>
</feature>
<dbReference type="InterPro" id="IPR010359">
    <property type="entry name" value="IrrE_HExxH"/>
</dbReference>
<organism evidence="2 3">
    <name type="scientific">Parafrankia irregularis</name>
    <dbReference type="NCBI Taxonomy" id="795642"/>
    <lineage>
        <taxon>Bacteria</taxon>
        <taxon>Bacillati</taxon>
        <taxon>Actinomycetota</taxon>
        <taxon>Actinomycetes</taxon>
        <taxon>Frankiales</taxon>
        <taxon>Frankiaceae</taxon>
        <taxon>Parafrankia</taxon>
    </lineage>
</organism>
<evidence type="ECO:0000313" key="2">
    <source>
        <dbReference type="EMBL" id="CUU60946.1"/>
    </source>
</evidence>
<dbReference type="AlphaFoldDB" id="A0A0S4R1A9"/>
<name>A0A0S4R1A9_9ACTN</name>
<keyword evidence="3" id="KW-1185">Reference proteome</keyword>
<dbReference type="PANTHER" id="PTHR43236">
    <property type="entry name" value="ANTITOXIN HIGA1"/>
    <property type="match status" value="1"/>
</dbReference>
<dbReference type="Proteomes" id="UP000198802">
    <property type="component" value="Unassembled WGS sequence"/>
</dbReference>
<dbReference type="RefSeq" id="WP_091286550.1">
    <property type="nucleotide sequence ID" value="NZ_FAOZ01000051.1"/>
</dbReference>
<dbReference type="EMBL" id="FAOZ01000051">
    <property type="protein sequence ID" value="CUU60946.1"/>
    <property type="molecule type" value="Genomic_DNA"/>
</dbReference>
<evidence type="ECO:0000313" key="3">
    <source>
        <dbReference type="Proteomes" id="UP000198802"/>
    </source>
</evidence>
<reference evidence="3" key="1">
    <citation type="submission" date="2015-11" db="EMBL/GenBank/DDBJ databases">
        <authorList>
            <person name="Varghese N."/>
        </authorList>
    </citation>
    <scope>NUCLEOTIDE SEQUENCE [LARGE SCALE GENOMIC DNA]</scope>
    <source>
        <strain evidence="3">DSM 45899</strain>
    </source>
</reference>
<evidence type="ECO:0000259" key="1">
    <source>
        <dbReference type="Pfam" id="PF06114"/>
    </source>
</evidence>
<dbReference type="PANTHER" id="PTHR43236:SF2">
    <property type="entry name" value="BLL0069 PROTEIN"/>
    <property type="match status" value="1"/>
</dbReference>
<dbReference type="InterPro" id="IPR052345">
    <property type="entry name" value="Rad_response_metalloprotease"/>
</dbReference>
<sequence length="365" mass="39908">MAGMRSIGSRVLEHIRESCPTVPHRVIAAQVEMTPDAFSRALNDKRAFSSIELARLADHLGADVHWLITGEPDPHRLVVAARHDFDHQTGQRAVPGREADDEVLQSIALAYRQAYPDPCHQPDLPDSPAKIAVALGEDFVRPFAARLEGHLGVDVVRVTGLSTAYSFTIGGHRVIALPITGNWFRDNWSLAHELGHHVLGHHDQGLSNAEWDGHEAAANAFAADLLLPRETLAAVDWEAVGAGELAEMVWRCGVSTDALARRLKAVNSYVPDLVREWAGYATQRLLRRHWVSESGVDEITLRMDEATQRRIPLALQHAHIEAIAAGRLGKGTLAWLLGVDPEALEVDTPSVPEVDVDDLAEALGL</sequence>
<accession>A0A0S4R1A9</accession>
<gene>
    <name evidence="2" type="ORF">Ga0074812_1517</name>
</gene>
<protein>
    <recommendedName>
        <fullName evidence="1">IrrE N-terminal-like domain-containing protein</fullName>
    </recommendedName>
</protein>
<dbReference type="Gene3D" id="1.10.10.2910">
    <property type="match status" value="1"/>
</dbReference>